<dbReference type="Gene3D" id="1.10.260.40">
    <property type="entry name" value="lambda repressor-like DNA-binding domains"/>
    <property type="match status" value="1"/>
</dbReference>
<evidence type="ECO:0000256" key="2">
    <source>
        <dbReference type="ARBA" id="ARBA00023125"/>
    </source>
</evidence>
<dbReference type="PROSITE" id="PS00356">
    <property type="entry name" value="HTH_LACI_1"/>
    <property type="match status" value="1"/>
</dbReference>
<sequence length="328" mass="35308">MKDVAARAGVGLSTVSRVVSEKSGVSRAKRRAVERAIAELGYSRNEFAHTLRTGSARTIGVVVTRISDPFYAQLVSTIEERAQERDLLVLVASAGDDPVEGERVLRRMLTRRLDGLIVVAHEEADVSFLAAEKEAGTRIVFVDRPPRGLHADLIAVDNERGAADAVAHLVQAGHRVIACLAHTSGRFTSERRQAGFRQGLRDAGLPARPELIVAVDDDVDACVEALRELWSLDDPPTALFTTNSRTTKAVLKALRLLDAHPALVGFDDFDLAELMNPPVTTIAQDPWAIGDAAAGLLFDRIAGLAGPERRITLGTRLIVRGSGELPPG</sequence>
<dbReference type="Pfam" id="PF00356">
    <property type="entry name" value="LacI"/>
    <property type="match status" value="1"/>
</dbReference>
<evidence type="ECO:0000256" key="1">
    <source>
        <dbReference type="ARBA" id="ARBA00023015"/>
    </source>
</evidence>
<evidence type="ECO:0000313" key="5">
    <source>
        <dbReference type="EMBL" id="BDZ40209.1"/>
    </source>
</evidence>
<keyword evidence="6" id="KW-1185">Reference proteome</keyword>
<dbReference type="CDD" id="cd01392">
    <property type="entry name" value="HTH_LacI"/>
    <property type="match status" value="1"/>
</dbReference>
<dbReference type="SUPFAM" id="SSF53822">
    <property type="entry name" value="Periplasmic binding protein-like I"/>
    <property type="match status" value="1"/>
</dbReference>
<protein>
    <submittedName>
        <fullName evidence="5">LacI family transcriptional regulator</fullName>
    </submittedName>
</protein>
<accession>A0ABM8FWU2</accession>
<dbReference type="CDD" id="cd06267">
    <property type="entry name" value="PBP1_LacI_sugar_binding-like"/>
    <property type="match status" value="1"/>
</dbReference>
<dbReference type="SUPFAM" id="SSF47413">
    <property type="entry name" value="lambda repressor-like DNA-binding domains"/>
    <property type="match status" value="1"/>
</dbReference>
<evidence type="ECO:0000256" key="3">
    <source>
        <dbReference type="ARBA" id="ARBA00023163"/>
    </source>
</evidence>
<dbReference type="EMBL" id="AP027728">
    <property type="protein sequence ID" value="BDZ40209.1"/>
    <property type="molecule type" value="Genomic_DNA"/>
</dbReference>
<gene>
    <name evidence="5" type="ORF">GCM10025863_28230</name>
</gene>
<evidence type="ECO:0000313" key="6">
    <source>
        <dbReference type="Proteomes" id="UP001321543"/>
    </source>
</evidence>
<dbReference type="InterPro" id="IPR010982">
    <property type="entry name" value="Lambda_DNA-bd_dom_sf"/>
</dbReference>
<keyword evidence="1" id="KW-0805">Transcription regulation</keyword>
<name>A0ABM8FWU2_9MICO</name>
<dbReference type="InterPro" id="IPR000843">
    <property type="entry name" value="HTH_LacI"/>
</dbReference>
<keyword evidence="3" id="KW-0804">Transcription</keyword>
<dbReference type="InterPro" id="IPR028082">
    <property type="entry name" value="Peripla_BP_I"/>
</dbReference>
<dbReference type="PANTHER" id="PTHR30146">
    <property type="entry name" value="LACI-RELATED TRANSCRIPTIONAL REPRESSOR"/>
    <property type="match status" value="1"/>
</dbReference>
<dbReference type="Pfam" id="PF13377">
    <property type="entry name" value="Peripla_BP_3"/>
    <property type="match status" value="1"/>
</dbReference>
<dbReference type="InterPro" id="IPR046335">
    <property type="entry name" value="LacI/GalR-like_sensor"/>
</dbReference>
<dbReference type="Proteomes" id="UP001321543">
    <property type="component" value="Chromosome"/>
</dbReference>
<dbReference type="SMART" id="SM00354">
    <property type="entry name" value="HTH_LACI"/>
    <property type="match status" value="1"/>
</dbReference>
<organism evidence="5 6">
    <name type="scientific">Microbacterium suwonense</name>
    <dbReference type="NCBI Taxonomy" id="683047"/>
    <lineage>
        <taxon>Bacteria</taxon>
        <taxon>Bacillati</taxon>
        <taxon>Actinomycetota</taxon>
        <taxon>Actinomycetes</taxon>
        <taxon>Micrococcales</taxon>
        <taxon>Microbacteriaceae</taxon>
        <taxon>Microbacterium</taxon>
    </lineage>
</organism>
<dbReference type="PROSITE" id="PS50932">
    <property type="entry name" value="HTH_LACI_2"/>
    <property type="match status" value="1"/>
</dbReference>
<dbReference type="PANTHER" id="PTHR30146:SF109">
    <property type="entry name" value="HTH-TYPE TRANSCRIPTIONAL REGULATOR GALS"/>
    <property type="match status" value="1"/>
</dbReference>
<proteinExistence type="predicted"/>
<dbReference type="Gene3D" id="3.40.50.2300">
    <property type="match status" value="2"/>
</dbReference>
<evidence type="ECO:0000259" key="4">
    <source>
        <dbReference type="PROSITE" id="PS50932"/>
    </source>
</evidence>
<keyword evidence="2" id="KW-0238">DNA-binding</keyword>
<feature type="domain" description="HTH lacI-type" evidence="4">
    <location>
        <begin position="1"/>
        <end position="53"/>
    </location>
</feature>
<reference evidence="6" key="1">
    <citation type="journal article" date="2019" name="Int. J. Syst. Evol. Microbiol.">
        <title>The Global Catalogue of Microorganisms (GCM) 10K type strain sequencing project: providing services to taxonomists for standard genome sequencing and annotation.</title>
        <authorList>
            <consortium name="The Broad Institute Genomics Platform"/>
            <consortium name="The Broad Institute Genome Sequencing Center for Infectious Disease"/>
            <person name="Wu L."/>
            <person name="Ma J."/>
        </authorList>
    </citation>
    <scope>NUCLEOTIDE SEQUENCE [LARGE SCALE GENOMIC DNA]</scope>
    <source>
        <strain evidence="6">NBRC 106310</strain>
    </source>
</reference>